<protein>
    <submittedName>
        <fullName evidence="2">Uncharacterized protein</fullName>
    </submittedName>
</protein>
<dbReference type="AlphaFoldDB" id="A0A0L0SBX4"/>
<keyword evidence="3" id="KW-1185">Reference proteome</keyword>
<organism evidence="2 3">
    <name type="scientific">Allomyces macrogynus (strain ATCC 38327)</name>
    <name type="common">Allomyces javanicus var. macrogynus</name>
    <dbReference type="NCBI Taxonomy" id="578462"/>
    <lineage>
        <taxon>Eukaryota</taxon>
        <taxon>Fungi</taxon>
        <taxon>Fungi incertae sedis</taxon>
        <taxon>Blastocladiomycota</taxon>
        <taxon>Blastocladiomycetes</taxon>
        <taxon>Blastocladiales</taxon>
        <taxon>Blastocladiaceae</taxon>
        <taxon>Allomyces</taxon>
    </lineage>
</organism>
<evidence type="ECO:0000256" key="1">
    <source>
        <dbReference type="SAM" id="MobiDB-lite"/>
    </source>
</evidence>
<accession>A0A0L0SBX4</accession>
<feature type="compositionally biased region" description="Low complexity" evidence="1">
    <location>
        <begin position="59"/>
        <end position="78"/>
    </location>
</feature>
<reference evidence="2 3" key="1">
    <citation type="submission" date="2009-11" db="EMBL/GenBank/DDBJ databases">
        <title>Annotation of Allomyces macrogynus ATCC 38327.</title>
        <authorList>
            <consortium name="The Broad Institute Genome Sequencing Platform"/>
            <person name="Russ C."/>
            <person name="Cuomo C."/>
            <person name="Burger G."/>
            <person name="Gray M.W."/>
            <person name="Holland P.W.H."/>
            <person name="King N."/>
            <person name="Lang F.B.F."/>
            <person name="Roger A.J."/>
            <person name="Ruiz-Trillo I."/>
            <person name="Young S.K."/>
            <person name="Zeng Q."/>
            <person name="Gargeya S."/>
            <person name="Fitzgerald M."/>
            <person name="Haas B."/>
            <person name="Abouelleil A."/>
            <person name="Alvarado L."/>
            <person name="Arachchi H.M."/>
            <person name="Berlin A."/>
            <person name="Chapman S.B."/>
            <person name="Gearin G."/>
            <person name="Goldberg J."/>
            <person name="Griggs A."/>
            <person name="Gujja S."/>
            <person name="Hansen M."/>
            <person name="Heiman D."/>
            <person name="Howarth C."/>
            <person name="Larimer J."/>
            <person name="Lui A."/>
            <person name="MacDonald P.J.P."/>
            <person name="McCowen C."/>
            <person name="Montmayeur A."/>
            <person name="Murphy C."/>
            <person name="Neiman D."/>
            <person name="Pearson M."/>
            <person name="Priest M."/>
            <person name="Roberts A."/>
            <person name="Saif S."/>
            <person name="Shea T."/>
            <person name="Sisk P."/>
            <person name="Stolte C."/>
            <person name="Sykes S."/>
            <person name="Wortman J."/>
            <person name="Nusbaum C."/>
            <person name="Birren B."/>
        </authorList>
    </citation>
    <scope>NUCLEOTIDE SEQUENCE [LARGE SCALE GENOMIC DNA]</scope>
    <source>
        <strain evidence="2 3">ATCC 38327</strain>
    </source>
</reference>
<dbReference type="Proteomes" id="UP000054350">
    <property type="component" value="Unassembled WGS sequence"/>
</dbReference>
<sequence>MSCRCALPLSRVCRSCSPCAVACTAPALRVRPVALDALRRVFNSVHSLPRPAMAAPGPAAHLLAHAPPSPTAAAGPTAVLPRPPGKFAAAGAPWATAAPSPAALAKDPHAMAASVPRDQGAPLPRYDDTTISTPVTPTP</sequence>
<name>A0A0L0SBX4_ALLM3</name>
<feature type="region of interest" description="Disordered" evidence="1">
    <location>
        <begin position="98"/>
        <end position="139"/>
    </location>
</feature>
<reference evidence="3" key="2">
    <citation type="submission" date="2009-11" db="EMBL/GenBank/DDBJ databases">
        <title>The Genome Sequence of Allomyces macrogynus strain ATCC 38327.</title>
        <authorList>
            <consortium name="The Broad Institute Genome Sequencing Platform"/>
            <person name="Russ C."/>
            <person name="Cuomo C."/>
            <person name="Shea T."/>
            <person name="Young S.K."/>
            <person name="Zeng Q."/>
            <person name="Koehrsen M."/>
            <person name="Haas B."/>
            <person name="Borodovsky M."/>
            <person name="Guigo R."/>
            <person name="Alvarado L."/>
            <person name="Berlin A."/>
            <person name="Borenstein D."/>
            <person name="Chen Z."/>
            <person name="Engels R."/>
            <person name="Freedman E."/>
            <person name="Gellesch M."/>
            <person name="Goldberg J."/>
            <person name="Griggs A."/>
            <person name="Gujja S."/>
            <person name="Heiman D."/>
            <person name="Hepburn T."/>
            <person name="Howarth C."/>
            <person name="Jen D."/>
            <person name="Larson L."/>
            <person name="Lewis B."/>
            <person name="Mehta T."/>
            <person name="Park D."/>
            <person name="Pearson M."/>
            <person name="Roberts A."/>
            <person name="Saif S."/>
            <person name="Shenoy N."/>
            <person name="Sisk P."/>
            <person name="Stolte C."/>
            <person name="Sykes S."/>
            <person name="Walk T."/>
            <person name="White J."/>
            <person name="Yandava C."/>
            <person name="Burger G."/>
            <person name="Gray M.W."/>
            <person name="Holland P.W.H."/>
            <person name="King N."/>
            <person name="Lang F.B.F."/>
            <person name="Roger A.J."/>
            <person name="Ruiz-Trillo I."/>
            <person name="Lander E."/>
            <person name="Nusbaum C."/>
        </authorList>
    </citation>
    <scope>NUCLEOTIDE SEQUENCE [LARGE SCALE GENOMIC DNA]</scope>
    <source>
        <strain evidence="3">ATCC 38327</strain>
    </source>
</reference>
<feature type="compositionally biased region" description="Polar residues" evidence="1">
    <location>
        <begin position="129"/>
        <end position="139"/>
    </location>
</feature>
<feature type="region of interest" description="Disordered" evidence="1">
    <location>
        <begin position="59"/>
        <end position="80"/>
    </location>
</feature>
<proteinExistence type="predicted"/>
<gene>
    <name evidence="2" type="ORF">AMAG_05373</name>
</gene>
<dbReference type="VEuPathDB" id="FungiDB:AMAG_05373"/>
<evidence type="ECO:0000313" key="3">
    <source>
        <dbReference type="Proteomes" id="UP000054350"/>
    </source>
</evidence>
<dbReference type="EMBL" id="GG745335">
    <property type="protein sequence ID" value="KNE59924.1"/>
    <property type="molecule type" value="Genomic_DNA"/>
</dbReference>
<evidence type="ECO:0000313" key="2">
    <source>
        <dbReference type="EMBL" id="KNE59924.1"/>
    </source>
</evidence>